<dbReference type="InterPro" id="IPR011009">
    <property type="entry name" value="Kinase-like_dom_sf"/>
</dbReference>
<organism evidence="2 3">
    <name type="scientific">Phytopseudomonas argentinensis</name>
    <dbReference type="NCBI Taxonomy" id="289370"/>
    <lineage>
        <taxon>Bacteria</taxon>
        <taxon>Pseudomonadati</taxon>
        <taxon>Pseudomonadota</taxon>
        <taxon>Gammaproteobacteria</taxon>
        <taxon>Pseudomonadales</taxon>
        <taxon>Pseudomonadaceae</taxon>
        <taxon>Phytopseudomonas</taxon>
    </lineage>
</organism>
<keyword evidence="3" id="KW-1185">Reference proteome</keyword>
<evidence type="ECO:0000313" key="2">
    <source>
        <dbReference type="EMBL" id="SFI46889.1"/>
    </source>
</evidence>
<evidence type="ECO:0000259" key="1">
    <source>
        <dbReference type="Pfam" id="PF03109"/>
    </source>
</evidence>
<dbReference type="GO" id="GO:0016740">
    <property type="term" value="F:transferase activity"/>
    <property type="evidence" value="ECO:0007669"/>
    <property type="project" value="UniProtKB-KW"/>
</dbReference>
<dbReference type="OrthoDB" id="6180290at2"/>
<dbReference type="RefSeq" id="WP_139225403.1">
    <property type="nucleotide sequence ID" value="NZ_FORC01000001.1"/>
</dbReference>
<name>A0A1I3IGA0_9GAMM</name>
<dbReference type="Proteomes" id="UP000183018">
    <property type="component" value="Unassembled WGS sequence"/>
</dbReference>
<dbReference type="EMBL" id="FORC01000001">
    <property type="protein sequence ID" value="SFI46889.1"/>
    <property type="molecule type" value="Genomic_DNA"/>
</dbReference>
<evidence type="ECO:0000313" key="3">
    <source>
        <dbReference type="Proteomes" id="UP000183018"/>
    </source>
</evidence>
<accession>A0A1I3IGA0</accession>
<reference evidence="3" key="1">
    <citation type="submission" date="2016-10" db="EMBL/GenBank/DDBJ databases">
        <authorList>
            <person name="Varghese N."/>
            <person name="Submissions S."/>
        </authorList>
    </citation>
    <scope>NUCLEOTIDE SEQUENCE [LARGE SCALE GENOMIC DNA]</scope>
    <source>
        <strain evidence="3">LMG 22563</strain>
    </source>
</reference>
<feature type="domain" description="ABC1 atypical kinase-like" evidence="1">
    <location>
        <begin position="123"/>
        <end position="190"/>
    </location>
</feature>
<dbReference type="InterPro" id="IPR004147">
    <property type="entry name" value="ABC1_dom"/>
</dbReference>
<sequence>MKTESGSECQASFVKKRVGSYVFFFDPRHPGAQQHAESFLHPENETSRAVERAVHIYQEQGVVLKYSKPTRWKVRLRNGLRLKGSGKHCLADEFHNLARLDRNSLSPQAYGYVRRWCFGFLYEELLVLEYIPKSRTVDDVVLSKEQGVESILSCVFAGFSEMLAEGFVHLDPHPGNILLTAQGDVRFVDFEGCCFDDIDEAFSLAFCMGRFYRFWFFKFMGEAVYDDMVASFVSNVRFSLTERQRFWPVYSAFKKEDTSRKQCRQYFTSRRAREKFIASSVLSYPNN</sequence>
<dbReference type="STRING" id="289370.SAMN05216602_1695"/>
<dbReference type="Gene3D" id="1.10.510.10">
    <property type="entry name" value="Transferase(Phosphotransferase) domain 1"/>
    <property type="match status" value="1"/>
</dbReference>
<proteinExistence type="predicted"/>
<dbReference type="SUPFAM" id="SSF56112">
    <property type="entry name" value="Protein kinase-like (PK-like)"/>
    <property type="match status" value="1"/>
</dbReference>
<protein>
    <submittedName>
        <fullName evidence="2">Phosphotransferase enzyme family protein</fullName>
    </submittedName>
</protein>
<dbReference type="Pfam" id="PF03109">
    <property type="entry name" value="ABC1"/>
    <property type="match status" value="1"/>
</dbReference>
<keyword evidence="2" id="KW-0808">Transferase</keyword>
<dbReference type="AlphaFoldDB" id="A0A1I3IGA0"/>
<gene>
    <name evidence="2" type="ORF">SAMN05216602_1695</name>
</gene>